<reference evidence="2 3" key="1">
    <citation type="submission" date="2024-02" db="EMBL/GenBank/DDBJ databases">
        <title>Haloferula sargassicola NBRC 104335.</title>
        <authorList>
            <person name="Ichikawa N."/>
            <person name="Katano-Makiyama Y."/>
            <person name="Hidaka K."/>
        </authorList>
    </citation>
    <scope>NUCLEOTIDE SEQUENCE [LARGE SCALE GENOMIC DNA]</scope>
    <source>
        <strain evidence="2 3">NBRC 104335</strain>
    </source>
</reference>
<protein>
    <recommendedName>
        <fullName evidence="4">Tetratricopeptide repeat protein</fullName>
    </recommendedName>
</protein>
<keyword evidence="3" id="KW-1185">Reference proteome</keyword>
<accession>A0ABP9UL38</accession>
<feature type="compositionally biased region" description="Basic and acidic residues" evidence="1">
    <location>
        <begin position="55"/>
        <end position="71"/>
    </location>
</feature>
<comment type="caution">
    <text evidence="2">The sequence shown here is derived from an EMBL/GenBank/DDBJ whole genome shotgun (WGS) entry which is preliminary data.</text>
</comment>
<evidence type="ECO:0008006" key="4">
    <source>
        <dbReference type="Google" id="ProtNLM"/>
    </source>
</evidence>
<evidence type="ECO:0000256" key="1">
    <source>
        <dbReference type="SAM" id="MobiDB-lite"/>
    </source>
</evidence>
<evidence type="ECO:0000313" key="3">
    <source>
        <dbReference type="Proteomes" id="UP001476282"/>
    </source>
</evidence>
<name>A0ABP9UL38_9BACT</name>
<sequence length="223" mass="25060">MKTNPSILPSSSTSTLAAALVLASTAGVFQLRAQDEAAAMRERIAALEKRLSELESREAGEKARERLREQNKMSARKRAAEDRRRYKPEELAEIESLYQIANKKWRSDEARESLKKLLEKYHDANRTGCSLLYMGQMSKGKERVEYLTRAVEEFSDCFYLDGCQVGGYGRYVLAMTLWENGDKDRALALLAELKGRYKDAIDHMGRPMSAVAEAAEASIAAEP</sequence>
<dbReference type="Proteomes" id="UP001476282">
    <property type="component" value="Unassembled WGS sequence"/>
</dbReference>
<feature type="region of interest" description="Disordered" evidence="1">
    <location>
        <begin position="55"/>
        <end position="82"/>
    </location>
</feature>
<dbReference type="RefSeq" id="WP_353565563.1">
    <property type="nucleotide sequence ID" value="NZ_BAABRI010000003.1"/>
</dbReference>
<gene>
    <name evidence="2" type="ORF">Hsar01_00621</name>
</gene>
<organism evidence="2 3">
    <name type="scientific">Haloferula sargassicola</name>
    <dbReference type="NCBI Taxonomy" id="490096"/>
    <lineage>
        <taxon>Bacteria</taxon>
        <taxon>Pseudomonadati</taxon>
        <taxon>Verrucomicrobiota</taxon>
        <taxon>Verrucomicrobiia</taxon>
        <taxon>Verrucomicrobiales</taxon>
        <taxon>Verrucomicrobiaceae</taxon>
        <taxon>Haloferula</taxon>
    </lineage>
</organism>
<dbReference type="EMBL" id="BAABRI010000003">
    <property type="protein sequence ID" value="GAA5481412.1"/>
    <property type="molecule type" value="Genomic_DNA"/>
</dbReference>
<proteinExistence type="predicted"/>
<evidence type="ECO:0000313" key="2">
    <source>
        <dbReference type="EMBL" id="GAA5481412.1"/>
    </source>
</evidence>